<accession>A0A410WPU5</accession>
<evidence type="ECO:0000313" key="5">
    <source>
        <dbReference type="Proteomes" id="UP001527202"/>
    </source>
</evidence>
<dbReference type="Proteomes" id="UP000288943">
    <property type="component" value="Chromosome"/>
</dbReference>
<dbReference type="PANTHER" id="PTHR43252:SF7">
    <property type="entry name" value="TRANSCRIPTIONAL REGULATOR YQJI"/>
    <property type="match status" value="1"/>
</dbReference>
<dbReference type="Pfam" id="PF03551">
    <property type="entry name" value="PadR"/>
    <property type="match status" value="1"/>
</dbReference>
<name>A0A410WPU5_9BACL</name>
<dbReference type="RefSeq" id="WP_042231439.1">
    <property type="nucleotide sequence ID" value="NZ_CP026520.1"/>
</dbReference>
<sequence>MSLQIFILGILCEGNHHPYDIKKMFKKNNMEDVHKISDGTLYYNFDVLLKKGCIEKLEVIRDDNRPEKTTYGITPKGREFLEQEIYASFRNFTGVESLYSPTLFLKHADKNKLVFLIEEVMDKLRNRTEQQNQEWDAFKDKTPPSVHLIQEYVQSRMKLESEWLEKLLAFVKNGSE</sequence>
<evidence type="ECO:0000313" key="4">
    <source>
        <dbReference type="Proteomes" id="UP000288943"/>
    </source>
</evidence>
<dbReference type="InterPro" id="IPR036388">
    <property type="entry name" value="WH-like_DNA-bd_sf"/>
</dbReference>
<keyword evidence="5" id="KW-1185">Reference proteome</keyword>
<dbReference type="InterPro" id="IPR005149">
    <property type="entry name" value="Tscrpt_reg_PadR_N"/>
</dbReference>
<dbReference type="OrthoDB" id="9808762at2"/>
<dbReference type="GO" id="GO:0016755">
    <property type="term" value="F:aminoacyltransferase activity"/>
    <property type="evidence" value="ECO:0007669"/>
    <property type="project" value="InterPro"/>
</dbReference>
<dbReference type="EMBL" id="JAMDMJ010000018">
    <property type="protein sequence ID" value="MCY9597308.1"/>
    <property type="molecule type" value="Genomic_DNA"/>
</dbReference>
<reference evidence="2 5" key="2">
    <citation type="submission" date="2022-05" db="EMBL/GenBank/DDBJ databases">
        <title>Genome Sequencing of Bee-Associated Microbes.</title>
        <authorList>
            <person name="Dunlap C."/>
        </authorList>
    </citation>
    <scope>NUCLEOTIDE SEQUENCE [LARGE SCALE GENOMIC DNA]</scope>
    <source>
        <strain evidence="2 5">NRRL B-23120</strain>
    </source>
</reference>
<dbReference type="PROSITE" id="PS51191">
    <property type="entry name" value="FEMABX"/>
    <property type="match status" value="1"/>
</dbReference>
<dbReference type="InterPro" id="IPR003447">
    <property type="entry name" value="FEMABX"/>
</dbReference>
<feature type="domain" description="Transcription regulator PadR N-terminal" evidence="1">
    <location>
        <begin position="7"/>
        <end position="82"/>
    </location>
</feature>
<dbReference type="GeneID" id="95373372"/>
<proteinExistence type="predicted"/>
<protein>
    <submittedName>
        <fullName evidence="3">PadR family transcriptional regulator</fullName>
    </submittedName>
</protein>
<dbReference type="EMBL" id="CP026520">
    <property type="protein sequence ID" value="QAV16330.1"/>
    <property type="molecule type" value="Genomic_DNA"/>
</dbReference>
<dbReference type="SUPFAM" id="SSF46785">
    <property type="entry name" value="Winged helix' DNA-binding domain"/>
    <property type="match status" value="1"/>
</dbReference>
<evidence type="ECO:0000259" key="1">
    <source>
        <dbReference type="Pfam" id="PF03551"/>
    </source>
</evidence>
<dbReference type="InterPro" id="IPR036390">
    <property type="entry name" value="WH_DNA-bd_sf"/>
</dbReference>
<dbReference type="PANTHER" id="PTHR43252">
    <property type="entry name" value="TRANSCRIPTIONAL REGULATOR YQJI"/>
    <property type="match status" value="1"/>
</dbReference>
<dbReference type="KEGG" id="pchi:PC41400_00895"/>
<organism evidence="3 4">
    <name type="scientific">Paenibacillus chitinolyticus</name>
    <dbReference type="NCBI Taxonomy" id="79263"/>
    <lineage>
        <taxon>Bacteria</taxon>
        <taxon>Bacillati</taxon>
        <taxon>Bacillota</taxon>
        <taxon>Bacilli</taxon>
        <taxon>Bacillales</taxon>
        <taxon>Paenibacillaceae</taxon>
        <taxon>Paenibacillus</taxon>
    </lineage>
</organism>
<evidence type="ECO:0000313" key="3">
    <source>
        <dbReference type="EMBL" id="QAV16330.1"/>
    </source>
</evidence>
<dbReference type="Proteomes" id="UP001527202">
    <property type="component" value="Unassembled WGS sequence"/>
</dbReference>
<dbReference type="Gene3D" id="1.10.10.10">
    <property type="entry name" value="Winged helix-like DNA-binding domain superfamily/Winged helix DNA-binding domain"/>
    <property type="match status" value="1"/>
</dbReference>
<dbReference type="GO" id="GO:0044038">
    <property type="term" value="P:cell wall macromolecule biosynthetic process"/>
    <property type="evidence" value="ECO:0007669"/>
    <property type="project" value="InterPro"/>
</dbReference>
<dbReference type="AlphaFoldDB" id="A0A410WPU5"/>
<reference evidence="3 4" key="1">
    <citation type="submission" date="2018-01" db="EMBL/GenBank/DDBJ databases">
        <title>The whole genome sequencing and assembly of Paenibacillus chitinolyticus KCCM 41400 strain.</title>
        <authorList>
            <person name="Kim J.-Y."/>
            <person name="Park M.-K."/>
            <person name="Lee Y.-J."/>
            <person name="Yi H."/>
            <person name="Bahn Y.-S."/>
            <person name="Kim J.F."/>
            <person name="Lee D.-W."/>
        </authorList>
    </citation>
    <scope>NUCLEOTIDE SEQUENCE [LARGE SCALE GENOMIC DNA]</scope>
    <source>
        <strain evidence="3 4">KCCM 41400</strain>
    </source>
</reference>
<evidence type="ECO:0000313" key="2">
    <source>
        <dbReference type="EMBL" id="MCY9597308.1"/>
    </source>
</evidence>
<gene>
    <name evidence="2" type="ORF">M5X16_16225</name>
    <name evidence="3" type="ORF">PC41400_00895</name>
</gene>